<name>A0ABN7W389_GIGMA</name>
<proteinExistence type="predicted"/>
<evidence type="ECO:0000313" key="2">
    <source>
        <dbReference type="Proteomes" id="UP000789901"/>
    </source>
</evidence>
<sequence length="232" mass="25877">YTKQYDIYIDQPNYTLPFTSHIDNLETTESTPSQPIQFTSSETIIDIDSTSTPLESDNLNTKTSQTSIEVAITTPLPNTSFSSTSIPTESSEITVEFGGEIYNISTSTIEFEQDPTTTFYSVLPSPIQILDSRYAPVSSIISLTLFNISSTLPNISLLTSTADHWFFVAINRNIEQSSSSSYTLLYPQLDTSNNFSSKFSPIPISTQYIVPLSPLVLPTTYYTTDYYIETSY</sequence>
<feature type="non-terminal residue" evidence="1">
    <location>
        <position position="1"/>
    </location>
</feature>
<dbReference type="Proteomes" id="UP000789901">
    <property type="component" value="Unassembled WGS sequence"/>
</dbReference>
<reference evidence="1 2" key="1">
    <citation type="submission" date="2021-06" db="EMBL/GenBank/DDBJ databases">
        <authorList>
            <person name="Kallberg Y."/>
            <person name="Tangrot J."/>
            <person name="Rosling A."/>
        </authorList>
    </citation>
    <scope>NUCLEOTIDE SEQUENCE [LARGE SCALE GENOMIC DNA]</scope>
    <source>
        <strain evidence="1 2">120-4 pot B 10/14</strain>
    </source>
</reference>
<dbReference type="EMBL" id="CAJVQB010029723">
    <property type="protein sequence ID" value="CAG8814499.1"/>
    <property type="molecule type" value="Genomic_DNA"/>
</dbReference>
<evidence type="ECO:0000313" key="1">
    <source>
        <dbReference type="EMBL" id="CAG8814499.1"/>
    </source>
</evidence>
<organism evidence="1 2">
    <name type="scientific">Gigaspora margarita</name>
    <dbReference type="NCBI Taxonomy" id="4874"/>
    <lineage>
        <taxon>Eukaryota</taxon>
        <taxon>Fungi</taxon>
        <taxon>Fungi incertae sedis</taxon>
        <taxon>Mucoromycota</taxon>
        <taxon>Glomeromycotina</taxon>
        <taxon>Glomeromycetes</taxon>
        <taxon>Diversisporales</taxon>
        <taxon>Gigasporaceae</taxon>
        <taxon>Gigaspora</taxon>
    </lineage>
</organism>
<gene>
    <name evidence="1" type="ORF">GMARGA_LOCUS26063</name>
</gene>
<protein>
    <submittedName>
        <fullName evidence="1">21674_t:CDS:1</fullName>
    </submittedName>
</protein>
<comment type="caution">
    <text evidence="1">The sequence shown here is derived from an EMBL/GenBank/DDBJ whole genome shotgun (WGS) entry which is preliminary data.</text>
</comment>
<accession>A0ABN7W389</accession>
<keyword evidence="2" id="KW-1185">Reference proteome</keyword>